<feature type="disulfide bond" evidence="3">
    <location>
        <begin position="1182"/>
        <end position="1192"/>
    </location>
</feature>
<feature type="disulfide bond" evidence="3">
    <location>
        <begin position="1340"/>
        <end position="1350"/>
    </location>
</feature>
<dbReference type="PANTHER" id="PTHR14949:SF51">
    <property type="entry name" value="VON WILLEBRAND FACTOR D AND EGF DOMAIN-CONTAINING PROTEIN"/>
    <property type="match status" value="1"/>
</dbReference>
<feature type="disulfide bond" evidence="3">
    <location>
        <begin position="1203"/>
        <end position="1212"/>
    </location>
</feature>
<sequence length="1395" mass="155088">MMTSCHLVPASLVAILVLVVVSCQDLDPCDHHRVLDDFRRSPLYQPQTPRDVLCDRQLSVGWYRFTIQNRSAEMPTRCASVNYCGTQAPLWLRLDDGQRLPDTFQQTQLTACSSWSRHHYDDEDDSVPVTEYDDCCAMKYPVSVRNCSSYFVYRLQPTEACNMAYCAQLPSTSGDDVFTFDRPPEIHADADYLNCSIAINSSHHGVKKFRFHWIVLSGTGQQTTAQTSAEKPEHYDLLPRHKITAGNKVMCQVEVIADDEPDSPMTLMSNPSVTSSVFTAGIVISPGVDDVTKVYKNGSFVNVTLTATVPFTCAAHINQHDCHLTVQVVQPDDGLSQPLAISQCQLSLDSETTSSPVQQHFLVVPVTDFVRTNSRKRPVVLQLVVSSYGDAWWHGYQLPNITFQVLDVPPIQCYAFTQGHVISVADSLDKVDQAGRHLLYSNRQQSFEVWTEYQPCYSGRKDALCICSAEVRSSSGDETFLMDRCQPLHSRRTTNSPYQILGGRRPLPKMSLTGKVPNGRKQFKVLESRQGKLITVVLEHGGKVRIRTEEWGMSVSVVDAGPEPEELTETIGGLCNPDNNIRLADSMKTKQKQSQALFLEEFCACRPSQDAYLSNAIVTNHLKCDPALEDCPPVCQQPQSVVEWTTFFNYLDISDQVRMDIDDDIINSFNLIDTPQRDSASVEENDARIQQHPPAVDHNWSSFKSSSSGTNLGRDIHWTVANSRNRRDTPGKMDGGASSHQTWNDEEEVTLYCSNFLVNSTVALECGQYLVGNFIMKAIQICVEDVSRNEDPAWAQESLGLLEDQCEVEATYRRASDWPRNILGRPVIPPIIIEALNCPNRCSHQGVCLPYGCVCQPGFYGSDCSLMDDTPPRIEKVGDGDGLCDLRASDCRKIEIVGSGFIDSSRLNCQIHPGRYDGSSWQRGSYNNRSIPSSAQFIDQERIICHLLVTGSNRRHVLDDVSEELHLEIRVTNDGIRYSVPTSRLTIYHSGCRSCPAKKDSWPLCGDREDVCYLDNSCYPDGEVNPHNPCQSCSLDHPQSWSINPNNLPPVVSNRLKTTAYDGQVLEYFIHAVDQDPLHFGLVDPLSDAQVTPEGIFRWKAVSNALSPFNHETFALTVSDQCNHPVHFHLHVDVLPCPCLNGGTCRNPPDDFITSNQIDPTYRCHCREGFTGPDCGIRIDFCDPNPCRDGLCLNEVDGYVCDCFLGFKGIHCDQKDESLIENALSPIMITKHNDTFSKQDGCTVPCQNGGTCMRRNRCQCPEGFVGRQCQWTAPTCHPSCLNGGHCSRRKVCACKKGWTGSRCETAICGQPCLNGGVCSAPGKCTCPDEYHGSRCQKAICKPKCRRGGKCIGPGICLCRAGFGGSNCELRLSSAGKRNWKKANSVGKAKAIFLET</sequence>
<feature type="disulfide bond" evidence="3">
    <location>
        <begin position="1166"/>
        <end position="1175"/>
    </location>
</feature>
<evidence type="ECO:0000256" key="2">
    <source>
        <dbReference type="ARBA" id="ARBA00023157"/>
    </source>
</evidence>
<feature type="disulfide bond" evidence="3">
    <location>
        <begin position="1308"/>
        <end position="1318"/>
    </location>
</feature>
<keyword evidence="2 3" id="KW-1015">Disulfide bond</keyword>
<dbReference type="Gene3D" id="2.10.25.10">
    <property type="entry name" value="Laminin"/>
    <property type="match status" value="5"/>
</dbReference>
<dbReference type="PROSITE" id="PS00010">
    <property type="entry name" value="ASX_HYDROXYL"/>
    <property type="match status" value="1"/>
</dbReference>
<dbReference type="InterPro" id="IPR000742">
    <property type="entry name" value="EGF"/>
</dbReference>
<dbReference type="GO" id="GO:0009986">
    <property type="term" value="C:cell surface"/>
    <property type="evidence" value="ECO:0007669"/>
    <property type="project" value="TreeGrafter"/>
</dbReference>
<dbReference type="InterPro" id="IPR000152">
    <property type="entry name" value="EGF-type_Asp/Asn_hydroxyl_site"/>
</dbReference>
<dbReference type="SMART" id="SM00179">
    <property type="entry name" value="EGF_CA"/>
    <property type="match status" value="3"/>
</dbReference>
<dbReference type="GO" id="GO:0005576">
    <property type="term" value="C:extracellular region"/>
    <property type="evidence" value="ECO:0007669"/>
    <property type="project" value="TreeGrafter"/>
</dbReference>
<dbReference type="GO" id="GO:0005509">
    <property type="term" value="F:calcium ion binding"/>
    <property type="evidence" value="ECO:0007669"/>
    <property type="project" value="InterPro"/>
</dbReference>
<protein>
    <submittedName>
        <fullName evidence="4">von Willebrand factor D and EGF domain-containing protein</fullName>
    </submittedName>
</protein>
<dbReference type="InterPro" id="IPR050969">
    <property type="entry name" value="Dev_Signal_Modulators"/>
</dbReference>
<keyword evidence="3" id="KW-0245">EGF-like domain</keyword>
<evidence type="ECO:0000256" key="1">
    <source>
        <dbReference type="ARBA" id="ARBA00022729"/>
    </source>
</evidence>
<dbReference type="GO" id="GO:0005102">
    <property type="term" value="F:signaling receptor binding"/>
    <property type="evidence" value="ECO:0007669"/>
    <property type="project" value="TreeGrafter"/>
</dbReference>
<accession>A0A0N8BUU3</accession>
<dbReference type="SUPFAM" id="SSF57196">
    <property type="entry name" value="EGF/Laminin"/>
    <property type="match status" value="3"/>
</dbReference>
<dbReference type="PANTHER" id="PTHR14949">
    <property type="entry name" value="EGF-LIKE-DOMAIN, MULTIPLE 7, 8"/>
    <property type="match status" value="1"/>
</dbReference>
<dbReference type="SMART" id="SM00181">
    <property type="entry name" value="EGF"/>
    <property type="match status" value="7"/>
</dbReference>
<evidence type="ECO:0000256" key="3">
    <source>
        <dbReference type="PROSITE-ProRule" id="PRU00076"/>
    </source>
</evidence>
<comment type="caution">
    <text evidence="3">Lacks conserved residue(s) required for the propagation of feature annotation.</text>
</comment>
<dbReference type="Gene3D" id="2.60.120.260">
    <property type="entry name" value="Galactose-binding domain-like"/>
    <property type="match status" value="1"/>
</dbReference>
<dbReference type="Pfam" id="PF25024">
    <property type="entry name" value="EGF_TEN"/>
    <property type="match status" value="1"/>
</dbReference>
<dbReference type="PROSITE" id="PS01186">
    <property type="entry name" value="EGF_2"/>
    <property type="match status" value="5"/>
</dbReference>
<name>A0A0N8BUU3_9CRUS</name>
<feature type="disulfide bond" evidence="3">
    <location>
        <begin position="1358"/>
        <end position="1367"/>
    </location>
</feature>
<dbReference type="InterPro" id="IPR001881">
    <property type="entry name" value="EGF-like_Ca-bd_dom"/>
</dbReference>
<dbReference type="PROSITE" id="PS00022">
    <property type="entry name" value="EGF_1"/>
    <property type="match status" value="6"/>
</dbReference>
<dbReference type="EMBL" id="GDIQ01044694">
    <property type="protein sequence ID" value="JAN50043.1"/>
    <property type="molecule type" value="Transcribed_RNA"/>
</dbReference>
<organism evidence="4">
    <name type="scientific">Daphnia magna</name>
    <dbReference type="NCBI Taxonomy" id="35525"/>
    <lineage>
        <taxon>Eukaryota</taxon>
        <taxon>Metazoa</taxon>
        <taxon>Ecdysozoa</taxon>
        <taxon>Arthropoda</taxon>
        <taxon>Crustacea</taxon>
        <taxon>Branchiopoda</taxon>
        <taxon>Diplostraca</taxon>
        <taxon>Cladocera</taxon>
        <taxon>Anomopoda</taxon>
        <taxon>Daphniidae</taxon>
        <taxon>Daphnia</taxon>
    </lineage>
</organism>
<dbReference type="PROSITE" id="PS50026">
    <property type="entry name" value="EGF_3"/>
    <property type="match status" value="5"/>
</dbReference>
<dbReference type="InterPro" id="IPR058727">
    <property type="entry name" value="Helical_Vwde"/>
</dbReference>
<feature type="disulfide bond" evidence="3">
    <location>
        <begin position="1242"/>
        <end position="1252"/>
    </location>
</feature>
<feature type="disulfide bond" evidence="3">
    <location>
        <begin position="1260"/>
        <end position="1269"/>
    </location>
</feature>
<proteinExistence type="predicted"/>
<dbReference type="Pfam" id="PF00008">
    <property type="entry name" value="EGF"/>
    <property type="match status" value="1"/>
</dbReference>
<dbReference type="OrthoDB" id="6331234at2759"/>
<feature type="disulfide bond" evidence="3">
    <location>
        <begin position="1326"/>
        <end position="1335"/>
    </location>
</feature>
<keyword evidence="1" id="KW-0732">Signal</keyword>
<dbReference type="Pfam" id="PF26129">
    <property type="entry name" value="Vwde"/>
    <property type="match status" value="1"/>
</dbReference>
<reference evidence="4" key="1">
    <citation type="submission" date="2015-10" db="EMBL/GenBank/DDBJ databases">
        <title>EvidentialGene: Evidence-directed Construction of Complete mRNA Transcriptomes without Genomes.</title>
        <authorList>
            <person name="Gilbert D.G."/>
        </authorList>
    </citation>
    <scope>NUCLEOTIDE SEQUENCE</scope>
</reference>
<dbReference type="CDD" id="cd00054">
    <property type="entry name" value="EGF_CA"/>
    <property type="match status" value="3"/>
</dbReference>
<evidence type="ECO:0000313" key="4">
    <source>
        <dbReference type="EMBL" id="JAN50043.1"/>
    </source>
</evidence>